<dbReference type="Pfam" id="PF13280">
    <property type="entry name" value="WYL"/>
    <property type="match status" value="1"/>
</dbReference>
<evidence type="ECO:0000313" key="3">
    <source>
        <dbReference type="Proteomes" id="UP000016626"/>
    </source>
</evidence>
<evidence type="ECO:0000313" key="2">
    <source>
        <dbReference type="EMBL" id="ERK52912.1"/>
    </source>
</evidence>
<sequence length="308" mass="37462">MGIKFKKNGLKLDLKVKKYCYFRRLAMKKVRVTISDFMNEIIKSDSEYFKMPVGRIGNIIFKYYMDKNLNKVELGNFSGEVLQFNLNKNNDEIFMDTFVRSGVETEAEYWRNIIFTYINNLRYRREEILFEKIFRKIKEGMQGKRKIKIKYHKYIRLVNPYFVKVADDENRSYLFCYCEKNNDYRNYRVSEIEEVWFTNENIEIKDKKYIDDVYKNFDPFLSYKNTVKVEFTEKGVELYEKVLTNRPRLLNKKDGIYIFECDNKLALVYFAQFFSNVKILEPIELQEKLKNELKRTIEIYENKEEKNV</sequence>
<proteinExistence type="predicted"/>
<dbReference type="eggNOG" id="ENOG502Z9FY">
    <property type="taxonomic scope" value="Bacteria"/>
</dbReference>
<dbReference type="AlphaFoldDB" id="U2RQA8"/>
<dbReference type="PANTHER" id="PTHR34580">
    <property type="match status" value="1"/>
</dbReference>
<gene>
    <name evidence="2" type="ORF">HMPREF9015_00675</name>
</gene>
<dbReference type="PANTHER" id="PTHR34580:SF1">
    <property type="entry name" value="PROTEIN PAFC"/>
    <property type="match status" value="1"/>
</dbReference>
<dbReference type="InterPro" id="IPR026881">
    <property type="entry name" value="WYL_dom"/>
</dbReference>
<reference evidence="2 3" key="1">
    <citation type="submission" date="2013-06" db="EMBL/GenBank/DDBJ databases">
        <authorList>
            <person name="Weinstock G."/>
            <person name="Sodergren E."/>
            <person name="Lobos E.A."/>
            <person name="Fulton L."/>
            <person name="Fulton R."/>
            <person name="Courtney L."/>
            <person name="Fronick C."/>
            <person name="O'Laughlin M."/>
            <person name="Godfrey J."/>
            <person name="Wilson R.M."/>
            <person name="Miner T."/>
            <person name="Farmer C."/>
            <person name="Delehaunty K."/>
            <person name="Cordes M."/>
            <person name="Minx P."/>
            <person name="Tomlinson C."/>
            <person name="Chen J."/>
            <person name="Wollam A."/>
            <person name="Pepin K.H."/>
            <person name="Bhonagiri V."/>
            <person name="Zhang X."/>
            <person name="Warren W."/>
            <person name="Mitreva M."/>
            <person name="Mardis E.R."/>
            <person name="Wilson R.K."/>
        </authorList>
    </citation>
    <scope>NUCLEOTIDE SEQUENCE [LARGE SCALE GENOMIC DNA]</scope>
    <source>
        <strain evidence="2 3">F0279</strain>
    </source>
</reference>
<protein>
    <recommendedName>
        <fullName evidence="1">WYL domain-containing protein</fullName>
    </recommendedName>
</protein>
<organism evidence="2 3">
    <name type="scientific">Leptotrichia wadei (strain F0279)</name>
    <dbReference type="NCBI Taxonomy" id="888055"/>
    <lineage>
        <taxon>Bacteria</taxon>
        <taxon>Fusobacteriati</taxon>
        <taxon>Fusobacteriota</taxon>
        <taxon>Fusobacteriia</taxon>
        <taxon>Fusobacteriales</taxon>
        <taxon>Leptotrichiaceae</taxon>
        <taxon>Leptotrichia</taxon>
    </lineage>
</organism>
<name>U2RQA8_LEPWF</name>
<dbReference type="PROSITE" id="PS52050">
    <property type="entry name" value="WYL"/>
    <property type="match status" value="1"/>
</dbReference>
<dbReference type="InterPro" id="IPR051534">
    <property type="entry name" value="CBASS_pafABC_assoc_protein"/>
</dbReference>
<comment type="caution">
    <text evidence="2">The sequence shown here is derived from an EMBL/GenBank/DDBJ whole genome shotgun (WGS) entry which is preliminary data.</text>
</comment>
<accession>U2RQA8</accession>
<feature type="domain" description="WYL" evidence="1">
    <location>
        <begin position="133"/>
        <end position="195"/>
    </location>
</feature>
<dbReference type="HOGENOM" id="CLU_087890_0_0_0"/>
<dbReference type="PATRIC" id="fig|888055.3.peg.647"/>
<dbReference type="Proteomes" id="UP000016626">
    <property type="component" value="Unassembled WGS sequence"/>
</dbReference>
<evidence type="ECO:0000259" key="1">
    <source>
        <dbReference type="Pfam" id="PF13280"/>
    </source>
</evidence>
<dbReference type="EMBL" id="AWVM01000032">
    <property type="protein sequence ID" value="ERK52912.1"/>
    <property type="molecule type" value="Genomic_DNA"/>
</dbReference>